<comment type="subcellular location">
    <subcellularLocation>
        <location evidence="1">Membrane</location>
        <topology evidence="1">Multi-pass membrane protein</topology>
    </subcellularLocation>
</comment>
<feature type="transmembrane region" description="Helical" evidence="6">
    <location>
        <begin position="31"/>
        <end position="54"/>
    </location>
</feature>
<keyword evidence="5 6" id="KW-0472">Membrane</keyword>
<sequence length="176" mass="19013">MDSWSNSRSPFLCNFPKFSGLGIMKKEFGSYIAGFLFAIGWWVFVDGIILSTTFEELPVYIGFEDYISGIISTLGMIIVSSIDQSLLEDDSMTFGGSGVVGKARVMLFIGMAAMGGGIAGSVAILCIKYIAPGVDSSYFYLGIAPIVQNIAILLSSGALWISRNTESDIHYDLLRS</sequence>
<keyword evidence="3 6" id="KW-0812">Transmembrane</keyword>
<evidence type="ECO:0000313" key="7">
    <source>
        <dbReference type="EMBL" id="KAK9764202.1"/>
    </source>
</evidence>
<feature type="transmembrane region" description="Helical" evidence="6">
    <location>
        <begin position="107"/>
        <end position="131"/>
    </location>
</feature>
<feature type="transmembrane region" description="Helical" evidence="6">
    <location>
        <begin position="137"/>
        <end position="161"/>
    </location>
</feature>
<evidence type="ECO:0000256" key="5">
    <source>
        <dbReference type="ARBA" id="ARBA00023136"/>
    </source>
</evidence>
<evidence type="ECO:0000256" key="1">
    <source>
        <dbReference type="ARBA" id="ARBA00004141"/>
    </source>
</evidence>
<evidence type="ECO:0000313" key="8">
    <source>
        <dbReference type="Proteomes" id="UP001479436"/>
    </source>
</evidence>
<name>A0ABR2WRQ1_9FUNG</name>
<protein>
    <submittedName>
        <fullName evidence="7">Vacuolar protein sorting-associated protein 68</fullName>
    </submittedName>
</protein>
<proteinExistence type="inferred from homology"/>
<reference evidence="7 8" key="1">
    <citation type="submission" date="2023-04" db="EMBL/GenBank/DDBJ databases">
        <title>Genome of Basidiobolus ranarum AG-B5.</title>
        <authorList>
            <person name="Stajich J.E."/>
            <person name="Carter-House D."/>
            <person name="Gryganskyi A."/>
        </authorList>
    </citation>
    <scope>NUCLEOTIDE SEQUENCE [LARGE SCALE GENOMIC DNA]</scope>
    <source>
        <strain evidence="7 8">AG-B5</strain>
    </source>
</reference>
<keyword evidence="8" id="KW-1185">Reference proteome</keyword>
<evidence type="ECO:0000256" key="2">
    <source>
        <dbReference type="ARBA" id="ARBA00005335"/>
    </source>
</evidence>
<dbReference type="Proteomes" id="UP001479436">
    <property type="component" value="Unassembled WGS sequence"/>
</dbReference>
<comment type="similarity">
    <text evidence="2">Belongs to the UPF0220 family.</text>
</comment>
<dbReference type="InterPro" id="IPR007919">
    <property type="entry name" value="UPF0220"/>
</dbReference>
<organism evidence="7 8">
    <name type="scientific">Basidiobolus ranarum</name>
    <dbReference type="NCBI Taxonomy" id="34480"/>
    <lineage>
        <taxon>Eukaryota</taxon>
        <taxon>Fungi</taxon>
        <taxon>Fungi incertae sedis</taxon>
        <taxon>Zoopagomycota</taxon>
        <taxon>Entomophthoromycotina</taxon>
        <taxon>Basidiobolomycetes</taxon>
        <taxon>Basidiobolales</taxon>
        <taxon>Basidiobolaceae</taxon>
        <taxon>Basidiobolus</taxon>
    </lineage>
</organism>
<evidence type="ECO:0000256" key="6">
    <source>
        <dbReference type="SAM" id="Phobius"/>
    </source>
</evidence>
<evidence type="ECO:0000256" key="3">
    <source>
        <dbReference type="ARBA" id="ARBA00022692"/>
    </source>
</evidence>
<evidence type="ECO:0000256" key="4">
    <source>
        <dbReference type="ARBA" id="ARBA00022989"/>
    </source>
</evidence>
<keyword evidence="4 6" id="KW-1133">Transmembrane helix</keyword>
<comment type="caution">
    <text evidence="7">The sequence shown here is derived from an EMBL/GenBank/DDBJ whole genome shotgun (WGS) entry which is preliminary data.</text>
</comment>
<dbReference type="EMBL" id="JASJQH010000473">
    <property type="protein sequence ID" value="KAK9764202.1"/>
    <property type="molecule type" value="Genomic_DNA"/>
</dbReference>
<dbReference type="Pfam" id="PF05255">
    <property type="entry name" value="UPF0220"/>
    <property type="match status" value="1"/>
</dbReference>
<gene>
    <name evidence="7" type="primary">VPS68_3</name>
    <name evidence="7" type="ORF">K7432_008487</name>
</gene>
<feature type="transmembrane region" description="Helical" evidence="6">
    <location>
        <begin position="66"/>
        <end position="86"/>
    </location>
</feature>
<accession>A0ABR2WRQ1</accession>
<dbReference type="PANTHER" id="PTHR13180">
    <property type="entry name" value="SMALL MEMBRANE PROTEIN-RELATED"/>
    <property type="match status" value="1"/>
</dbReference>